<reference evidence="8" key="1">
    <citation type="journal article" date="2021" name="PeerJ">
        <title>Extensive microbial diversity within the chicken gut microbiome revealed by metagenomics and culture.</title>
        <authorList>
            <person name="Gilroy R."/>
            <person name="Ravi A."/>
            <person name="Getino M."/>
            <person name="Pursley I."/>
            <person name="Horton D.L."/>
            <person name="Alikhan N.F."/>
            <person name="Baker D."/>
            <person name="Gharbi K."/>
            <person name="Hall N."/>
            <person name="Watson M."/>
            <person name="Adriaenssens E.M."/>
            <person name="Foster-Nyarko E."/>
            <person name="Jarju S."/>
            <person name="Secka A."/>
            <person name="Antonio M."/>
            <person name="Oren A."/>
            <person name="Chaudhuri R.R."/>
            <person name="La Ragione R."/>
            <person name="Hildebrand F."/>
            <person name="Pallen M.J."/>
        </authorList>
    </citation>
    <scope>NUCLEOTIDE SEQUENCE</scope>
    <source>
        <strain evidence="8">USASDec5-558</strain>
    </source>
</reference>
<evidence type="ECO:0000256" key="5">
    <source>
        <dbReference type="ARBA" id="ARBA00023136"/>
    </source>
</evidence>
<evidence type="ECO:0000256" key="3">
    <source>
        <dbReference type="ARBA" id="ARBA00022692"/>
    </source>
</evidence>
<dbReference type="AlphaFoldDB" id="A0A9D1WEK3"/>
<dbReference type="Pfam" id="PF01040">
    <property type="entry name" value="UbiA"/>
    <property type="match status" value="1"/>
</dbReference>
<dbReference type="NCBIfam" id="TIGR00751">
    <property type="entry name" value="menA"/>
    <property type="match status" value="1"/>
</dbReference>
<feature type="transmembrane region" description="Helical" evidence="7">
    <location>
        <begin position="120"/>
        <end position="140"/>
    </location>
</feature>
<dbReference type="EC" id="2.5.1.74" evidence="6"/>
<dbReference type="InterPro" id="IPR000537">
    <property type="entry name" value="UbiA_prenyltransferase"/>
</dbReference>
<dbReference type="GO" id="GO:0005886">
    <property type="term" value="C:plasma membrane"/>
    <property type="evidence" value="ECO:0007669"/>
    <property type="project" value="TreeGrafter"/>
</dbReference>
<feature type="transmembrane region" description="Helical" evidence="7">
    <location>
        <begin position="256"/>
        <end position="274"/>
    </location>
</feature>
<evidence type="ECO:0000256" key="7">
    <source>
        <dbReference type="SAM" id="Phobius"/>
    </source>
</evidence>
<dbReference type="Proteomes" id="UP000886829">
    <property type="component" value="Unassembled WGS sequence"/>
</dbReference>
<organism evidence="8 9">
    <name type="scientific">Candidatus Anaerobiospirillum pullistercoris</name>
    <dbReference type="NCBI Taxonomy" id="2838452"/>
    <lineage>
        <taxon>Bacteria</taxon>
        <taxon>Pseudomonadati</taxon>
        <taxon>Pseudomonadota</taxon>
        <taxon>Gammaproteobacteria</taxon>
        <taxon>Aeromonadales</taxon>
        <taxon>Succinivibrionaceae</taxon>
        <taxon>Anaerobiospirillum</taxon>
    </lineage>
</organism>
<evidence type="ECO:0000256" key="2">
    <source>
        <dbReference type="ARBA" id="ARBA00022679"/>
    </source>
</evidence>
<accession>A0A9D1WEK3</accession>
<dbReference type="PANTHER" id="PTHR13929:SF0">
    <property type="entry name" value="UBIA PRENYLTRANSFERASE DOMAIN-CONTAINING PROTEIN 1"/>
    <property type="match status" value="1"/>
</dbReference>
<evidence type="ECO:0000313" key="9">
    <source>
        <dbReference type="Proteomes" id="UP000886829"/>
    </source>
</evidence>
<evidence type="ECO:0000256" key="1">
    <source>
        <dbReference type="ARBA" id="ARBA00004141"/>
    </source>
</evidence>
<name>A0A9D1WEK3_9GAMM</name>
<dbReference type="GO" id="GO:0046428">
    <property type="term" value="F:1,4-dihydroxy-2-naphthoate polyprenyltransferase activity"/>
    <property type="evidence" value="ECO:0007669"/>
    <property type="project" value="UniProtKB-UniRule"/>
</dbReference>
<feature type="transmembrane region" description="Helical" evidence="7">
    <location>
        <begin position="152"/>
        <end position="172"/>
    </location>
</feature>
<feature type="transmembrane region" description="Helical" evidence="7">
    <location>
        <begin position="39"/>
        <end position="59"/>
    </location>
</feature>
<dbReference type="PANTHER" id="PTHR13929">
    <property type="entry name" value="1,4-DIHYDROXY-2-NAPHTHOATE OCTAPRENYLTRANSFERASE"/>
    <property type="match status" value="1"/>
</dbReference>
<feature type="transmembrane region" description="Helical" evidence="7">
    <location>
        <begin position="222"/>
        <end position="250"/>
    </location>
</feature>
<feature type="transmembrane region" description="Helical" evidence="7">
    <location>
        <begin position="94"/>
        <end position="114"/>
    </location>
</feature>
<sequence>MLKDWIKEARPQTLLLSATNCAVGCALGFYYGAVNAYNMTAACLIIATGMLLQVLSNLANDYGDAFKGADGANRLGPIRAAMTGAISMRGLKRFMAMVILVLTVTGTLAVYMTLGNDAHAFAWFIFLGVVSILAAIFYTLGVSYGYKGLGDISVFLFFGILAVVGPQLMLTNASGSGFEIYPDTVMLCISIGAASIMVLHTANMRDMKEDLHTGKRTLAVRLGYRFAPVYHAFLFACVLLSSFIACFISHKGWEISILALSLIPLAMSALRTIRNAHDGRKIAPELRYTLIGCSIHHFAWLIVLFVDFWVYY</sequence>
<feature type="transmembrane region" description="Helical" evidence="7">
    <location>
        <begin position="184"/>
        <end position="202"/>
    </location>
</feature>
<evidence type="ECO:0000256" key="4">
    <source>
        <dbReference type="ARBA" id="ARBA00022989"/>
    </source>
</evidence>
<comment type="caution">
    <text evidence="8">The sequence shown here is derived from an EMBL/GenBank/DDBJ whole genome shotgun (WGS) entry which is preliminary data.</text>
</comment>
<keyword evidence="2" id="KW-0808">Transferase</keyword>
<dbReference type="GO" id="GO:0042371">
    <property type="term" value="P:vitamin K biosynthetic process"/>
    <property type="evidence" value="ECO:0007669"/>
    <property type="project" value="TreeGrafter"/>
</dbReference>
<keyword evidence="5 7" id="KW-0472">Membrane</keyword>
<comment type="subcellular location">
    <subcellularLocation>
        <location evidence="1">Membrane</location>
        <topology evidence="1">Multi-pass membrane protein</topology>
    </subcellularLocation>
</comment>
<dbReference type="PIRSF" id="PIRSF005355">
    <property type="entry name" value="UBIAD1"/>
    <property type="match status" value="1"/>
</dbReference>
<evidence type="ECO:0000256" key="6">
    <source>
        <dbReference type="NCBIfam" id="TIGR00751"/>
    </source>
</evidence>
<dbReference type="EMBL" id="DXEV01000180">
    <property type="protein sequence ID" value="HIX57633.1"/>
    <property type="molecule type" value="Genomic_DNA"/>
</dbReference>
<keyword evidence="4 7" id="KW-1133">Transmembrane helix</keyword>
<dbReference type="CDD" id="cd13962">
    <property type="entry name" value="PT_UbiA_UBIAD1"/>
    <property type="match status" value="1"/>
</dbReference>
<keyword evidence="3 7" id="KW-0812">Transmembrane</keyword>
<evidence type="ECO:0000313" key="8">
    <source>
        <dbReference type="EMBL" id="HIX57633.1"/>
    </source>
</evidence>
<protein>
    <recommendedName>
        <fullName evidence="6">1,4-dihydroxy-2-naphthoate octaprenyltransferase</fullName>
        <ecNumber evidence="6">2.5.1.74</ecNumber>
    </recommendedName>
</protein>
<feature type="transmembrane region" description="Helical" evidence="7">
    <location>
        <begin position="12"/>
        <end position="33"/>
    </location>
</feature>
<proteinExistence type="predicted"/>
<reference evidence="8" key="2">
    <citation type="submission" date="2021-04" db="EMBL/GenBank/DDBJ databases">
        <authorList>
            <person name="Gilroy R."/>
        </authorList>
    </citation>
    <scope>NUCLEOTIDE SEQUENCE</scope>
    <source>
        <strain evidence="8">USASDec5-558</strain>
    </source>
</reference>
<feature type="transmembrane region" description="Helical" evidence="7">
    <location>
        <begin position="286"/>
        <end position="311"/>
    </location>
</feature>
<dbReference type="InterPro" id="IPR026046">
    <property type="entry name" value="UBIAD1"/>
</dbReference>
<dbReference type="GO" id="GO:0009234">
    <property type="term" value="P:menaquinone biosynthetic process"/>
    <property type="evidence" value="ECO:0007669"/>
    <property type="project" value="UniProtKB-UniRule"/>
</dbReference>
<gene>
    <name evidence="8" type="primary">menA</name>
    <name evidence="8" type="ORF">H9850_09220</name>
</gene>